<keyword evidence="2" id="KW-0847">Vitamin C</keyword>
<dbReference type="InterPro" id="IPR006620">
    <property type="entry name" value="Pro_4_hyd_alph"/>
</dbReference>
<evidence type="ECO:0000256" key="3">
    <source>
        <dbReference type="ARBA" id="ARBA00022964"/>
    </source>
</evidence>
<evidence type="ECO:0000256" key="4">
    <source>
        <dbReference type="ARBA" id="ARBA00023002"/>
    </source>
</evidence>
<dbReference type="SMART" id="SM00702">
    <property type="entry name" value="P4Hc"/>
    <property type="match status" value="1"/>
</dbReference>
<organism evidence="6 7">
    <name type="scientific">Camelina sativa</name>
    <name type="common">False flax</name>
    <name type="synonym">Myagrum sativum</name>
    <dbReference type="NCBI Taxonomy" id="90675"/>
    <lineage>
        <taxon>Eukaryota</taxon>
        <taxon>Viridiplantae</taxon>
        <taxon>Streptophyta</taxon>
        <taxon>Embryophyta</taxon>
        <taxon>Tracheophyta</taxon>
        <taxon>Spermatophyta</taxon>
        <taxon>Magnoliopsida</taxon>
        <taxon>eudicotyledons</taxon>
        <taxon>Gunneridae</taxon>
        <taxon>Pentapetalae</taxon>
        <taxon>rosids</taxon>
        <taxon>malvids</taxon>
        <taxon>Brassicales</taxon>
        <taxon>Brassicaceae</taxon>
        <taxon>Camelineae</taxon>
        <taxon>Camelina</taxon>
    </lineage>
</organism>
<evidence type="ECO:0000256" key="1">
    <source>
        <dbReference type="ARBA" id="ARBA00001961"/>
    </source>
</evidence>
<proteinExistence type="predicted"/>
<dbReference type="GeneID" id="104777792"/>
<reference evidence="6" key="2">
    <citation type="journal article" date="2014" name="Nat. Commun.">
        <title>The emerging biofuel crop Camelina sativa retains a highly undifferentiated hexaploid genome structure.</title>
        <authorList>
            <person name="Kagale S."/>
            <person name="Koh C."/>
            <person name="Nixon J."/>
            <person name="Bollina V."/>
            <person name="Clarke W.E."/>
            <person name="Tuteja R."/>
            <person name="Spillane C."/>
            <person name="Robinson S.J."/>
            <person name="Links M.G."/>
            <person name="Clarke C."/>
            <person name="Higgins E.E."/>
            <person name="Huebert T."/>
            <person name="Sharpe A.G."/>
            <person name="Parkin I.A."/>
        </authorList>
    </citation>
    <scope>NUCLEOTIDE SEQUENCE [LARGE SCALE GENOMIC DNA]</scope>
    <source>
        <strain evidence="6">r\DH55</strain>
    </source>
</reference>
<dbReference type="PANTHER" id="PTHR24014:SF4">
    <property type="entry name" value="2-OXOGLUTARATE AND IRON-DEPENDENT OXYGENASE DOMAIN-CONTAINING PROTEIN 2"/>
    <property type="match status" value="1"/>
</dbReference>
<evidence type="ECO:0000259" key="5">
    <source>
        <dbReference type="SMART" id="SM00702"/>
    </source>
</evidence>
<dbReference type="PANTHER" id="PTHR24014">
    <property type="entry name" value="2-OXOGLUTARATE AND IRON-DEPENDENT OXYGENASE DOMAIN-CONTAINING PROTEIN 2"/>
    <property type="match status" value="1"/>
</dbReference>
<comment type="cofactor">
    <cofactor evidence="1">
        <name>L-ascorbate</name>
        <dbReference type="ChEBI" id="CHEBI:38290"/>
    </cofactor>
</comment>
<dbReference type="Proteomes" id="UP000694864">
    <property type="component" value="Chromosome 3"/>
</dbReference>
<reference evidence="6" key="1">
    <citation type="journal article" date="1997" name="Nucleic Acids Res.">
        <title>tRNAscan-SE: a program for improved detection of transfer RNA genes in genomic sequence.</title>
        <authorList>
            <person name="Lowe T.M."/>
            <person name="Eddy S.R."/>
        </authorList>
    </citation>
    <scope>NUCLEOTIDE SEQUENCE [LARGE SCALE GENOMIC DNA]</scope>
    <source>
        <strain evidence="6">r\DH55</strain>
    </source>
</reference>
<protein>
    <submittedName>
        <fullName evidence="7 8">Uncharacterized PKHD-type hydroxylase At1g22950-like isoform X1</fullName>
    </submittedName>
</protein>
<dbReference type="Pfam" id="PF25238">
    <property type="entry name" value="OGFOD2-like"/>
    <property type="match status" value="1"/>
</dbReference>
<keyword evidence="4" id="KW-0560">Oxidoreductase</keyword>
<sequence>MAVDGDGTGGDGDTQPPVKFSAEEETEMPRMWLSQFPNSEHVSDNYEDLDLEYSSIVLRSLEKYLPMEMLKAERILKYFFMSDILEKYITYGDLTMAKNRKEYRQNIKSNYHPRFRELYDFDPKMYLLYSFRNAISENTEESFRRIISEPFPGVFVFQMFQPDFIQRLLKEVDNFRIWAFMKNLKIRKPTYKTIHGVVLDDFGLSIMLNKLMQDFIFPLCKVFFPDVCGEMFDSHHGFVVEYGENRNVAELGYQIDDSEITLNVCLGKQFEGGELCFRGTRCKKHAREDAHPEEIFDYRQIPGQAILYRGCHRNGARATTSGSRVNMFLWCKSSFFGEMETYQKDFSDMCGQCAHETKEKESRILASKTKEMIRIESGAKRSTDKPWRVYVRRSKK</sequence>
<evidence type="ECO:0000313" key="7">
    <source>
        <dbReference type="RefSeq" id="XP_010500411.1"/>
    </source>
</evidence>
<reference evidence="7 8" key="3">
    <citation type="submission" date="2025-05" db="UniProtKB">
        <authorList>
            <consortium name="RefSeq"/>
        </authorList>
    </citation>
    <scope>IDENTIFICATION</scope>
    <source>
        <tissue evidence="7 8">Leaf</tissue>
    </source>
</reference>
<evidence type="ECO:0000313" key="8">
    <source>
        <dbReference type="RefSeq" id="XP_010500413.1"/>
    </source>
</evidence>
<keyword evidence="6" id="KW-1185">Reference proteome</keyword>
<evidence type="ECO:0000313" key="6">
    <source>
        <dbReference type="Proteomes" id="UP000694864"/>
    </source>
</evidence>
<accession>A0ABM0YG61</accession>
<evidence type="ECO:0000256" key="2">
    <source>
        <dbReference type="ARBA" id="ARBA00022896"/>
    </source>
</evidence>
<keyword evidence="3" id="KW-0223">Dioxygenase</keyword>
<dbReference type="RefSeq" id="XP_010500413.1">
    <property type="nucleotide sequence ID" value="XM_010502111.2"/>
</dbReference>
<name>A0ABM0YG61_CAMSA</name>
<dbReference type="RefSeq" id="XP_010500411.1">
    <property type="nucleotide sequence ID" value="XM_010502109.2"/>
</dbReference>
<feature type="domain" description="Prolyl 4-hydroxylase alpha subunit" evidence="5">
    <location>
        <begin position="152"/>
        <end position="332"/>
    </location>
</feature>
<gene>
    <name evidence="7 8" type="primary">LOC104777792</name>
</gene>